<dbReference type="SMART" id="SM00255">
    <property type="entry name" value="TIR"/>
    <property type="match status" value="3"/>
</dbReference>
<feature type="domain" description="TIR" evidence="1">
    <location>
        <begin position="287"/>
        <end position="417"/>
    </location>
</feature>
<dbReference type="Proteomes" id="UP001500298">
    <property type="component" value="Unassembled WGS sequence"/>
</dbReference>
<comment type="caution">
    <text evidence="2">The sequence shown here is derived from an EMBL/GenBank/DDBJ whole genome shotgun (WGS) entry which is preliminary data.</text>
</comment>
<feature type="domain" description="TIR" evidence="1">
    <location>
        <begin position="481"/>
        <end position="598"/>
    </location>
</feature>
<keyword evidence="3" id="KW-1185">Reference proteome</keyword>
<dbReference type="InterPro" id="IPR015943">
    <property type="entry name" value="WD40/YVTN_repeat-like_dom_sf"/>
</dbReference>
<accession>A0ABP9DJA9</accession>
<dbReference type="PANTHER" id="PTHR47508:SF1">
    <property type="entry name" value="NON-SPECIFIC SERINE_THREONINE PROTEIN KINASE"/>
    <property type="match status" value="1"/>
</dbReference>
<dbReference type="RefSeq" id="WP_345372740.1">
    <property type="nucleotide sequence ID" value="NZ_BAABJX010000042.1"/>
</dbReference>
<dbReference type="PROSITE" id="PS50104">
    <property type="entry name" value="TIR"/>
    <property type="match status" value="3"/>
</dbReference>
<evidence type="ECO:0000313" key="3">
    <source>
        <dbReference type="Proteomes" id="UP001500298"/>
    </source>
</evidence>
<dbReference type="InterPro" id="IPR000157">
    <property type="entry name" value="TIR_dom"/>
</dbReference>
<dbReference type="Pfam" id="PF13676">
    <property type="entry name" value="TIR_2"/>
    <property type="match status" value="3"/>
</dbReference>
<proteinExistence type="predicted"/>
<name>A0ABP9DJA9_9BACT</name>
<dbReference type="Gene3D" id="3.40.50.10140">
    <property type="entry name" value="Toll/interleukin-1 receptor homology (TIR) domain"/>
    <property type="match status" value="3"/>
</dbReference>
<feature type="domain" description="TIR" evidence="1">
    <location>
        <begin position="23"/>
        <end position="149"/>
    </location>
</feature>
<dbReference type="SMART" id="SM00320">
    <property type="entry name" value="WD40"/>
    <property type="match status" value="3"/>
</dbReference>
<dbReference type="Gene3D" id="2.130.10.10">
    <property type="entry name" value="YVTN repeat-like/Quinoprotein amine dehydrogenase"/>
    <property type="match status" value="1"/>
</dbReference>
<organism evidence="2 3">
    <name type="scientific">Algivirga pacifica</name>
    <dbReference type="NCBI Taxonomy" id="1162670"/>
    <lineage>
        <taxon>Bacteria</taxon>
        <taxon>Pseudomonadati</taxon>
        <taxon>Bacteroidota</taxon>
        <taxon>Cytophagia</taxon>
        <taxon>Cytophagales</taxon>
        <taxon>Flammeovirgaceae</taxon>
        <taxon>Algivirga</taxon>
    </lineage>
</organism>
<dbReference type="InterPro" id="IPR036322">
    <property type="entry name" value="WD40_repeat_dom_sf"/>
</dbReference>
<gene>
    <name evidence="2" type="ORF">GCM10023331_27510</name>
</gene>
<dbReference type="PANTHER" id="PTHR47508">
    <property type="entry name" value="SAM DOMAIN-CONTAINING PROTEIN-RELATED"/>
    <property type="match status" value="1"/>
</dbReference>
<dbReference type="EMBL" id="BAABJX010000042">
    <property type="protein sequence ID" value="GAA4841014.1"/>
    <property type="molecule type" value="Genomic_DNA"/>
</dbReference>
<dbReference type="SUPFAM" id="SSF52200">
    <property type="entry name" value="Toll/Interleukin receptor TIR domain"/>
    <property type="match status" value="3"/>
</dbReference>
<sequence>MDNTIELKTTDTSLPDNTLINTSYKDVFISYGRGESLSFAARLHQKITLSGRYAWFDKVNIPHGDDYQKRIDHGIENAQNFLFVIAPHSIRSIYCLLEVIHAQRCGKRIIPILHIMPEDDDWAYAYRKEEAKGNTALCQEVEKAIEQITKTDWIYARETVGNIETYTQWKEGYENEWSRHNEPEYLKKWNCPIQWKAIDLIDSVVQKVIDSIEKQATYVYQHTDILHKARLWTQKQKSSQYLLVGKEREYAEAWLLHEFEDGEQPPCLPSQLHTDFIIESRKNGENLQTDVFICYARQYTEETQQIVNTLHRQLITTWVDLEDIEKGSMYNQEILGGIERADYFLFLISPKSVQSKYCLKELAYAHSLHKKIIPILVAPTADEALPSLIANAQYFQWNHDEDTLLIKQLHAERDYFYLHKLYLNQALKWERQGKNPAILLRGRALEKALAWLDGAAGRNTHLPTEIQKSFIKQSDARRNELEYEVFISYSRKDADFVRKLNQLMELHGRTTWFDQENIPAGAEDFWEEIKKGIDASDNYLFIISPDSITSPFCTKEVQYAQQQGKRILTVKHRSIEDIPLPKELEQINWIDFEGQTDLTRPIGLLLRALDTDREHVKSHAFWDKKAREWAKNTWAKEFYLKKDLLQEAFLWLQTAQKEHKNPAPTLLQKAFIEASQEDHLREESQVLFDRKRKNILTWGFYATVFLVLIATAYLINEKQDAEVEAENHEIMVFHSLAELSKSHGRHALGNKFDKVAFEKNPEKLDRYKASSDFIHRQYGDDVLYTADGRQYILAMPSPYPTLYDQQNNIIREYYDETDYETVDISQINSTAFSTDKKWLCYGSESGLLRLWDLSQDTLYSIQVDQGIQKVVLSKDNTLLAIIPTDGDLLLWDLESFPVDRIVRKILNEGELRQVQFTSDNRYLMALDEEGKLKIWDMNQSYDLAGITSKGLFKTTYYKMERSFFQKKKGKKPSLINLPLAYPEDVDEAPRQLEDITAFQTIGNRQVLIAKNTSIQQWSMEEDSLRFIDSYNYYGDDLKDFAFLESKRLMLLLTESQDLQLMNEFGNNLSSISYGEEVEVNGIDFTTDQQHFKVRVNNFVDVWDLSIIDWDQLYVPNNIDDTALTEFLQSADTFEFYENQYDTSTSNDSSTTYQFPKLQDSSILTK</sequence>
<dbReference type="InterPro" id="IPR035897">
    <property type="entry name" value="Toll_tir_struct_dom_sf"/>
</dbReference>
<protein>
    <recommendedName>
        <fullName evidence="1">TIR domain-containing protein</fullName>
    </recommendedName>
</protein>
<evidence type="ECO:0000259" key="1">
    <source>
        <dbReference type="PROSITE" id="PS50104"/>
    </source>
</evidence>
<dbReference type="InterPro" id="IPR001680">
    <property type="entry name" value="WD40_rpt"/>
</dbReference>
<dbReference type="SUPFAM" id="SSF50978">
    <property type="entry name" value="WD40 repeat-like"/>
    <property type="match status" value="1"/>
</dbReference>
<evidence type="ECO:0000313" key="2">
    <source>
        <dbReference type="EMBL" id="GAA4841014.1"/>
    </source>
</evidence>
<reference evidence="3" key="1">
    <citation type="journal article" date="2019" name="Int. J. Syst. Evol. Microbiol.">
        <title>The Global Catalogue of Microorganisms (GCM) 10K type strain sequencing project: providing services to taxonomists for standard genome sequencing and annotation.</title>
        <authorList>
            <consortium name="The Broad Institute Genomics Platform"/>
            <consortium name="The Broad Institute Genome Sequencing Center for Infectious Disease"/>
            <person name="Wu L."/>
            <person name="Ma J."/>
        </authorList>
    </citation>
    <scope>NUCLEOTIDE SEQUENCE [LARGE SCALE GENOMIC DNA]</scope>
    <source>
        <strain evidence="3">JCM 18326</strain>
    </source>
</reference>